<dbReference type="InterPro" id="IPR006652">
    <property type="entry name" value="Kelch_1"/>
</dbReference>
<keyword evidence="1" id="KW-0880">Kelch repeat</keyword>
<evidence type="ECO:0000256" key="2">
    <source>
        <dbReference type="ARBA" id="ARBA00022737"/>
    </source>
</evidence>
<dbReference type="Pfam" id="PF00646">
    <property type="entry name" value="F-box"/>
    <property type="match status" value="1"/>
</dbReference>
<dbReference type="SMART" id="SM00612">
    <property type="entry name" value="Kelch"/>
    <property type="match status" value="2"/>
</dbReference>
<protein>
    <recommendedName>
        <fullName evidence="7">F-box domain-containing protein</fullName>
    </recommendedName>
</protein>
<dbReference type="Proteomes" id="UP001293593">
    <property type="component" value="Unassembled WGS sequence"/>
</dbReference>
<dbReference type="Pfam" id="PF25210">
    <property type="entry name" value="Kelch_FKB95"/>
    <property type="match status" value="1"/>
</dbReference>
<feature type="domain" description="F-box" evidence="3">
    <location>
        <begin position="21"/>
        <end position="60"/>
    </location>
</feature>
<dbReference type="InterPro" id="IPR036047">
    <property type="entry name" value="F-box-like_dom_sf"/>
</dbReference>
<keyword evidence="6" id="KW-1185">Reference proteome</keyword>
<dbReference type="InterPro" id="IPR015915">
    <property type="entry name" value="Kelch-typ_b-propeller"/>
</dbReference>
<evidence type="ECO:0008006" key="7">
    <source>
        <dbReference type="Google" id="ProtNLM"/>
    </source>
</evidence>
<reference evidence="5" key="1">
    <citation type="submission" date="2023-10" db="EMBL/GenBank/DDBJ databases">
        <title>Chromosome-level genome of the transformable northern wattle, Acacia crassicarpa.</title>
        <authorList>
            <person name="Massaro I."/>
            <person name="Sinha N.R."/>
            <person name="Poethig S."/>
            <person name="Leichty A.R."/>
        </authorList>
    </citation>
    <scope>NUCLEOTIDE SEQUENCE</scope>
    <source>
        <strain evidence="5">Acra3RX</strain>
        <tissue evidence="5">Leaf</tissue>
    </source>
</reference>
<evidence type="ECO:0000259" key="3">
    <source>
        <dbReference type="Pfam" id="PF00646"/>
    </source>
</evidence>
<evidence type="ECO:0000259" key="4">
    <source>
        <dbReference type="Pfam" id="PF25210"/>
    </source>
</evidence>
<evidence type="ECO:0000313" key="6">
    <source>
        <dbReference type="Proteomes" id="UP001293593"/>
    </source>
</evidence>
<accession>A0AAE1JUI5</accession>
<dbReference type="InterPro" id="IPR001810">
    <property type="entry name" value="F-box_dom"/>
</dbReference>
<keyword evidence="2" id="KW-0677">Repeat</keyword>
<dbReference type="InterPro" id="IPR057499">
    <property type="entry name" value="Kelch_FKB95"/>
</dbReference>
<dbReference type="SUPFAM" id="SSF81383">
    <property type="entry name" value="F-box domain"/>
    <property type="match status" value="1"/>
</dbReference>
<comment type="caution">
    <text evidence="5">The sequence shown here is derived from an EMBL/GenBank/DDBJ whole genome shotgun (WGS) entry which is preliminary data.</text>
</comment>
<dbReference type="PANTHER" id="PTHR46344">
    <property type="entry name" value="OS02G0202900 PROTEIN"/>
    <property type="match status" value="1"/>
</dbReference>
<organism evidence="5 6">
    <name type="scientific">Acacia crassicarpa</name>
    <name type="common">northern wattle</name>
    <dbReference type="NCBI Taxonomy" id="499986"/>
    <lineage>
        <taxon>Eukaryota</taxon>
        <taxon>Viridiplantae</taxon>
        <taxon>Streptophyta</taxon>
        <taxon>Embryophyta</taxon>
        <taxon>Tracheophyta</taxon>
        <taxon>Spermatophyta</taxon>
        <taxon>Magnoliopsida</taxon>
        <taxon>eudicotyledons</taxon>
        <taxon>Gunneridae</taxon>
        <taxon>Pentapetalae</taxon>
        <taxon>rosids</taxon>
        <taxon>fabids</taxon>
        <taxon>Fabales</taxon>
        <taxon>Fabaceae</taxon>
        <taxon>Caesalpinioideae</taxon>
        <taxon>mimosoid clade</taxon>
        <taxon>Acacieae</taxon>
        <taxon>Acacia</taxon>
    </lineage>
</organism>
<name>A0AAE1JUI5_9FABA</name>
<evidence type="ECO:0000313" key="5">
    <source>
        <dbReference type="EMBL" id="KAK4277080.1"/>
    </source>
</evidence>
<dbReference type="AlphaFoldDB" id="A0AAE1JUI5"/>
<dbReference type="SUPFAM" id="SSF117281">
    <property type="entry name" value="Kelch motif"/>
    <property type="match status" value="1"/>
</dbReference>
<sequence>MEIGRKETADKDSDSEEALIPGLPHEVALLCLLHLPYPYQALARSISSSWNRAITHPSFLLSKKSLSLSRPYLFVLATCRSTAAMRWQALDPSSGRWFVLPPMPDPKSSCPNSFACASLPRHGKLFVMGGKRTDTQIPMDSNFVYRTSTNQWSRLSPMPTARSFFTAAEINGKIMAVGGTEPRSMNSIREVEIYDPERDAWESRAKIEANMAKYDSAVMGGRLYVTEGWTWPFMFSPRGAVYDGERDRWEGMRRGMTEGWTGVSAVVEGRLIAISEYGDCPVKVYDEEGDEWEHVKGDKFPREKLERPLTVIGEEGRIYVAASKLNVGIGTVEVEVDKEKGKEVVKVKWEVVEAPKAFAELTPSHSQVLYA</sequence>
<evidence type="ECO:0000256" key="1">
    <source>
        <dbReference type="ARBA" id="ARBA00022441"/>
    </source>
</evidence>
<gene>
    <name evidence="5" type="ORF">QN277_015132</name>
</gene>
<dbReference type="EMBL" id="JAWXYG010000003">
    <property type="protein sequence ID" value="KAK4277080.1"/>
    <property type="molecule type" value="Genomic_DNA"/>
</dbReference>
<dbReference type="PANTHER" id="PTHR46344:SF4">
    <property type="entry name" value="OS07G0153400 PROTEIN"/>
    <property type="match status" value="1"/>
</dbReference>
<dbReference type="CDD" id="cd22152">
    <property type="entry name" value="F-box_AtAFR-like"/>
    <property type="match status" value="1"/>
</dbReference>
<proteinExistence type="predicted"/>
<feature type="domain" description="FKB95-like N-terminal Kelch" evidence="4">
    <location>
        <begin position="124"/>
        <end position="349"/>
    </location>
</feature>
<dbReference type="Gene3D" id="2.120.10.80">
    <property type="entry name" value="Kelch-type beta propeller"/>
    <property type="match status" value="1"/>
</dbReference>